<evidence type="ECO:0000256" key="7">
    <source>
        <dbReference type="RuleBase" id="RU363032"/>
    </source>
</evidence>
<dbReference type="CDD" id="cd06261">
    <property type="entry name" value="TM_PBP2"/>
    <property type="match status" value="1"/>
</dbReference>
<dbReference type="PROSITE" id="PS50928">
    <property type="entry name" value="ABC_TM1"/>
    <property type="match status" value="1"/>
</dbReference>
<comment type="caution">
    <text evidence="10">The sequence shown here is derived from an EMBL/GenBank/DDBJ whole genome shotgun (WGS) entry which is preliminary data.</text>
</comment>
<evidence type="ECO:0000313" key="10">
    <source>
        <dbReference type="EMBL" id="GAA1963811.1"/>
    </source>
</evidence>
<dbReference type="InterPro" id="IPR000515">
    <property type="entry name" value="MetI-like"/>
</dbReference>
<evidence type="ECO:0000256" key="8">
    <source>
        <dbReference type="SAM" id="MobiDB-lite"/>
    </source>
</evidence>
<dbReference type="EMBL" id="BAAAOG010000006">
    <property type="protein sequence ID" value="GAA1963811.1"/>
    <property type="molecule type" value="Genomic_DNA"/>
</dbReference>
<evidence type="ECO:0000313" key="11">
    <source>
        <dbReference type="Proteomes" id="UP001499933"/>
    </source>
</evidence>
<evidence type="ECO:0000256" key="3">
    <source>
        <dbReference type="ARBA" id="ARBA00022475"/>
    </source>
</evidence>
<keyword evidence="6 7" id="KW-0472">Membrane</keyword>
<organism evidence="10 11">
    <name type="scientific">Microbacterium deminutum</name>
    <dbReference type="NCBI Taxonomy" id="344164"/>
    <lineage>
        <taxon>Bacteria</taxon>
        <taxon>Bacillati</taxon>
        <taxon>Actinomycetota</taxon>
        <taxon>Actinomycetes</taxon>
        <taxon>Micrococcales</taxon>
        <taxon>Microbacteriaceae</taxon>
        <taxon>Microbacterium</taxon>
    </lineage>
</organism>
<feature type="transmembrane region" description="Helical" evidence="7">
    <location>
        <begin position="100"/>
        <end position="118"/>
    </location>
</feature>
<keyword evidence="3" id="KW-1003">Cell membrane</keyword>
<dbReference type="InterPro" id="IPR051393">
    <property type="entry name" value="ABC_transporter_permease"/>
</dbReference>
<accession>A0ABP5CI76</accession>
<keyword evidence="5 7" id="KW-1133">Transmembrane helix</keyword>
<feature type="transmembrane region" description="Helical" evidence="7">
    <location>
        <begin position="279"/>
        <end position="302"/>
    </location>
</feature>
<protein>
    <submittedName>
        <fullName evidence="10">Sugar ABC transporter permease</fullName>
    </submittedName>
</protein>
<gene>
    <name evidence="10" type="ORF">GCM10009776_28170</name>
</gene>
<dbReference type="PANTHER" id="PTHR30193:SF37">
    <property type="entry name" value="INNER MEMBRANE ABC TRANSPORTER PERMEASE PROTEIN YCJO"/>
    <property type="match status" value="1"/>
</dbReference>
<keyword evidence="11" id="KW-1185">Reference proteome</keyword>
<evidence type="ECO:0000256" key="1">
    <source>
        <dbReference type="ARBA" id="ARBA00004651"/>
    </source>
</evidence>
<feature type="transmembrane region" description="Helical" evidence="7">
    <location>
        <begin position="175"/>
        <end position="196"/>
    </location>
</feature>
<keyword evidence="4 7" id="KW-0812">Transmembrane</keyword>
<evidence type="ECO:0000256" key="5">
    <source>
        <dbReference type="ARBA" id="ARBA00022989"/>
    </source>
</evidence>
<dbReference type="InterPro" id="IPR035906">
    <property type="entry name" value="MetI-like_sf"/>
</dbReference>
<evidence type="ECO:0000256" key="6">
    <source>
        <dbReference type="ARBA" id="ARBA00023136"/>
    </source>
</evidence>
<proteinExistence type="inferred from homology"/>
<reference evidence="11" key="1">
    <citation type="journal article" date="2019" name="Int. J. Syst. Evol. Microbiol.">
        <title>The Global Catalogue of Microorganisms (GCM) 10K type strain sequencing project: providing services to taxonomists for standard genome sequencing and annotation.</title>
        <authorList>
            <consortium name="The Broad Institute Genomics Platform"/>
            <consortium name="The Broad Institute Genome Sequencing Center for Infectious Disease"/>
            <person name="Wu L."/>
            <person name="Ma J."/>
        </authorList>
    </citation>
    <scope>NUCLEOTIDE SEQUENCE [LARGE SCALE GENOMIC DNA]</scope>
    <source>
        <strain evidence="11">JCM 14901</strain>
    </source>
</reference>
<dbReference type="PANTHER" id="PTHR30193">
    <property type="entry name" value="ABC TRANSPORTER PERMEASE PROTEIN"/>
    <property type="match status" value="1"/>
</dbReference>
<evidence type="ECO:0000256" key="2">
    <source>
        <dbReference type="ARBA" id="ARBA00022448"/>
    </source>
</evidence>
<dbReference type="Proteomes" id="UP001499933">
    <property type="component" value="Unassembled WGS sequence"/>
</dbReference>
<dbReference type="SUPFAM" id="SSF160964">
    <property type="entry name" value="MalF N-terminal region-like"/>
    <property type="match status" value="1"/>
</dbReference>
<comment type="subcellular location">
    <subcellularLocation>
        <location evidence="1 7">Cell membrane</location>
        <topology evidence="1 7">Multi-pass membrane protein</topology>
    </subcellularLocation>
</comment>
<dbReference type="Gene3D" id="1.10.3720.10">
    <property type="entry name" value="MetI-like"/>
    <property type="match status" value="1"/>
</dbReference>
<feature type="domain" description="ABC transmembrane type-1" evidence="9">
    <location>
        <begin position="92"/>
        <end position="302"/>
    </location>
</feature>
<sequence>MSTTAVRTPAPTKKSVGAGRASTHARGRTLTSGPSFWYTTPALLFFVGFAIIPLIIVLGLSFTNWDGLSAITPAGLDNWVAAFTDPQTYQSLGITLEMMVLGWIIQTPIAILIGVFTAGRQKYRAVYAVLFFVPLLISAAAIAIAWKALLDPNFGLGASTGIPWLSQDYLGNPDTALYVVVVIIAWQFIPFHALLYQGGVQQIPASMYEAATLDGAGRVQQFFHITLPQLKNTFITSTTLMLVGSLTYFDIVFVLTQGGPGTSTRTLPLQMYFTGFSSYNMGVASVLAVILVALGLALSLGLTKLSGFSKMSSDLEGA</sequence>
<feature type="region of interest" description="Disordered" evidence="8">
    <location>
        <begin position="1"/>
        <end position="28"/>
    </location>
</feature>
<comment type="similarity">
    <text evidence="7">Belongs to the binding-protein-dependent transport system permease family.</text>
</comment>
<feature type="transmembrane region" description="Helical" evidence="7">
    <location>
        <begin position="36"/>
        <end position="60"/>
    </location>
</feature>
<dbReference type="Pfam" id="PF00528">
    <property type="entry name" value="BPD_transp_1"/>
    <property type="match status" value="1"/>
</dbReference>
<dbReference type="RefSeq" id="WP_344095705.1">
    <property type="nucleotide sequence ID" value="NZ_BAAAOG010000006.1"/>
</dbReference>
<evidence type="ECO:0000256" key="4">
    <source>
        <dbReference type="ARBA" id="ARBA00022692"/>
    </source>
</evidence>
<keyword evidence="2 7" id="KW-0813">Transport</keyword>
<name>A0ABP5CI76_9MICO</name>
<dbReference type="SUPFAM" id="SSF161098">
    <property type="entry name" value="MetI-like"/>
    <property type="match status" value="1"/>
</dbReference>
<feature type="transmembrane region" description="Helical" evidence="7">
    <location>
        <begin position="125"/>
        <end position="146"/>
    </location>
</feature>
<feature type="transmembrane region" description="Helical" evidence="7">
    <location>
        <begin position="239"/>
        <end position="259"/>
    </location>
</feature>
<evidence type="ECO:0000259" key="9">
    <source>
        <dbReference type="PROSITE" id="PS50928"/>
    </source>
</evidence>